<dbReference type="AlphaFoldDB" id="A0A9N9FA74"/>
<reference evidence="1" key="1">
    <citation type="submission" date="2021-06" db="EMBL/GenBank/DDBJ databases">
        <authorList>
            <person name="Kallberg Y."/>
            <person name="Tangrot J."/>
            <person name="Rosling A."/>
        </authorList>
    </citation>
    <scope>NUCLEOTIDE SEQUENCE</scope>
    <source>
        <strain evidence="1">87-6 pot B 2015</strain>
    </source>
</reference>
<sequence length="93" mass="10732">MDIRKQIRETDDQDEEDLIIRSPRNVICGIECSRGCFSTKSQEKLMTGRSKQNIACIEIGVTVIVRTHTILYQPHCRTTCTFRIGDERKFGLK</sequence>
<dbReference type="EMBL" id="CAJVPP010000893">
    <property type="protein sequence ID" value="CAG8520040.1"/>
    <property type="molecule type" value="Genomic_DNA"/>
</dbReference>
<proteinExistence type="predicted"/>
<protein>
    <submittedName>
        <fullName evidence="1">2976_t:CDS:1</fullName>
    </submittedName>
</protein>
<accession>A0A9N9FA74</accession>
<name>A0A9N9FA74_FUNMO</name>
<keyword evidence="2" id="KW-1185">Reference proteome</keyword>
<dbReference type="Proteomes" id="UP000789375">
    <property type="component" value="Unassembled WGS sequence"/>
</dbReference>
<evidence type="ECO:0000313" key="2">
    <source>
        <dbReference type="Proteomes" id="UP000789375"/>
    </source>
</evidence>
<organism evidence="1 2">
    <name type="scientific">Funneliformis mosseae</name>
    <name type="common">Endomycorrhizal fungus</name>
    <name type="synonym">Glomus mosseae</name>
    <dbReference type="NCBI Taxonomy" id="27381"/>
    <lineage>
        <taxon>Eukaryota</taxon>
        <taxon>Fungi</taxon>
        <taxon>Fungi incertae sedis</taxon>
        <taxon>Mucoromycota</taxon>
        <taxon>Glomeromycotina</taxon>
        <taxon>Glomeromycetes</taxon>
        <taxon>Glomerales</taxon>
        <taxon>Glomeraceae</taxon>
        <taxon>Funneliformis</taxon>
    </lineage>
</organism>
<comment type="caution">
    <text evidence="1">The sequence shown here is derived from an EMBL/GenBank/DDBJ whole genome shotgun (WGS) entry which is preliminary data.</text>
</comment>
<gene>
    <name evidence="1" type="ORF">FMOSSE_LOCUS4984</name>
</gene>
<evidence type="ECO:0000313" key="1">
    <source>
        <dbReference type="EMBL" id="CAG8520040.1"/>
    </source>
</evidence>